<dbReference type="GO" id="GO:0033925">
    <property type="term" value="F:mannosyl-glycoprotein endo-beta-N-acetylglucosaminidase activity"/>
    <property type="evidence" value="ECO:0007669"/>
    <property type="project" value="UniProtKB-EC"/>
</dbReference>
<dbReference type="STRING" id="947166.A0A1D1W3P0"/>
<evidence type="ECO:0000313" key="2">
    <source>
        <dbReference type="EMBL" id="GAV05579.1"/>
    </source>
</evidence>
<dbReference type="CDD" id="cd06547">
    <property type="entry name" value="GH85_ENGase"/>
    <property type="match status" value="1"/>
</dbReference>
<dbReference type="InterPro" id="IPR005201">
    <property type="entry name" value="TIM_ENGase"/>
</dbReference>
<evidence type="ECO:0000313" key="3">
    <source>
        <dbReference type="Proteomes" id="UP000186922"/>
    </source>
</evidence>
<dbReference type="PANTHER" id="PTHR13246:SF1">
    <property type="entry name" value="CYTOSOLIC ENDO-BETA-N-ACETYLGLUCOSAMINIDASE"/>
    <property type="match status" value="1"/>
</dbReference>
<name>A0A1D1W3P0_RAMVA</name>
<accession>A0A1D1W3P0</accession>
<dbReference type="SUPFAM" id="SSF51445">
    <property type="entry name" value="(Trans)glycosidases"/>
    <property type="match status" value="1"/>
</dbReference>
<dbReference type="AlphaFoldDB" id="A0A1D1W3P0"/>
<dbReference type="InterPro" id="IPR032979">
    <property type="entry name" value="ENGase"/>
</dbReference>
<dbReference type="Proteomes" id="UP000186922">
    <property type="component" value="Unassembled WGS sequence"/>
</dbReference>
<dbReference type="OrthoDB" id="284473at2759"/>
<proteinExistence type="predicted"/>
<dbReference type="Gene3D" id="2.60.120.260">
    <property type="entry name" value="Galactose-binding domain-like"/>
    <property type="match status" value="1"/>
</dbReference>
<dbReference type="GO" id="GO:0005829">
    <property type="term" value="C:cytosol"/>
    <property type="evidence" value="ECO:0007669"/>
    <property type="project" value="UniProtKB-SubCell"/>
</dbReference>
<gene>
    <name evidence="2" type="primary">RvY_15684-1</name>
    <name evidence="2" type="synonym">RvY_15684.1</name>
    <name evidence="2" type="ORF">RvY_15684</name>
</gene>
<feature type="domain" description="Cytosolic endo-beta-N-acetylglucosaminidase TIM barrel" evidence="1">
    <location>
        <begin position="72"/>
        <end position="339"/>
    </location>
</feature>
<comment type="caution">
    <text evidence="2">The sequence shown here is derived from an EMBL/GenBank/DDBJ whole genome shotgun (WGS) entry which is preliminary data.</text>
</comment>
<keyword evidence="3" id="KW-1185">Reference proteome</keyword>
<sequence length="559" mass="63145">MSSDHETRPLRTLNGLLEWKAMSLNDSPVIVPLGQKNAWTQSVNQPRTLLCHDMKGGYLADRFTHGSLVGVDEPYLFYHWSHIHGFIYFSHNFVTIPPVGWINAAHRNGVMVFGTLITEWDDGKAIWLTLLSDDALLKRTASQLVKIAEEHHLDGWLVNVENSIEPTDVDKVAAFLRKLRSPISLNGKSRRLTIIWYDSITIKGDLKWQNALNDYNMKFFQFADGIFLNYNWKFEDLVASKATAGNFRQYDVFVGVDCFGRGCHGGGGWNTSEALRVIREHDMSVALFAPGWVLECNDASCFQENQEKFWLLMSPYLPSHKIVEELPLKTSFCVGYGRRKFAEGLPVDCPSELSKHQSEKCEELTHWYNLNEQNIQPVFHANDSTRTEDACSKRHCFGEAWSGGGCLELSTSSTKSVTRWTLFQTAIPLKNTVVVDITVKAPAQGELRGIRFGLEIVIGERMVLCLCGGQAQCTSTGSEESRETLLPARCCDLNSVVPGASWCRYEFVLPACTEDQTTVMDRISFHVHRDDRSEDRALRFLLGQLRISEATNSMLQSLQ</sequence>
<reference evidence="2 3" key="1">
    <citation type="journal article" date="2016" name="Nat. Commun.">
        <title>Extremotolerant tardigrade genome and improved radiotolerance of human cultured cells by tardigrade-unique protein.</title>
        <authorList>
            <person name="Hashimoto T."/>
            <person name="Horikawa D.D."/>
            <person name="Saito Y."/>
            <person name="Kuwahara H."/>
            <person name="Kozuka-Hata H."/>
            <person name="Shin-I T."/>
            <person name="Minakuchi Y."/>
            <person name="Ohishi K."/>
            <person name="Motoyama A."/>
            <person name="Aizu T."/>
            <person name="Enomoto A."/>
            <person name="Kondo K."/>
            <person name="Tanaka S."/>
            <person name="Hara Y."/>
            <person name="Koshikawa S."/>
            <person name="Sagara H."/>
            <person name="Miura T."/>
            <person name="Yokobori S."/>
            <person name="Miyagawa K."/>
            <person name="Suzuki Y."/>
            <person name="Kubo T."/>
            <person name="Oyama M."/>
            <person name="Kohara Y."/>
            <person name="Fujiyama A."/>
            <person name="Arakawa K."/>
            <person name="Katayama T."/>
            <person name="Toyoda A."/>
            <person name="Kunieda T."/>
        </authorList>
    </citation>
    <scope>NUCLEOTIDE SEQUENCE [LARGE SCALE GENOMIC DNA]</scope>
    <source>
        <strain evidence="2 3">YOKOZUNA-1</strain>
    </source>
</reference>
<dbReference type="InterPro" id="IPR017853">
    <property type="entry name" value="GH"/>
</dbReference>
<dbReference type="PANTHER" id="PTHR13246">
    <property type="entry name" value="ENDO BETA N-ACETYLGLUCOSAMINIDASE"/>
    <property type="match status" value="1"/>
</dbReference>
<organism evidence="2 3">
    <name type="scientific">Ramazzottius varieornatus</name>
    <name type="common">Water bear</name>
    <name type="synonym">Tardigrade</name>
    <dbReference type="NCBI Taxonomy" id="947166"/>
    <lineage>
        <taxon>Eukaryota</taxon>
        <taxon>Metazoa</taxon>
        <taxon>Ecdysozoa</taxon>
        <taxon>Tardigrada</taxon>
        <taxon>Eutardigrada</taxon>
        <taxon>Parachela</taxon>
        <taxon>Hypsibioidea</taxon>
        <taxon>Ramazzottiidae</taxon>
        <taxon>Ramazzottius</taxon>
    </lineage>
</organism>
<dbReference type="Pfam" id="PF03644">
    <property type="entry name" value="Glyco_hydro_85"/>
    <property type="match status" value="1"/>
</dbReference>
<evidence type="ECO:0000259" key="1">
    <source>
        <dbReference type="Pfam" id="PF03644"/>
    </source>
</evidence>
<dbReference type="EMBL" id="BDGG01000012">
    <property type="protein sequence ID" value="GAV05579.1"/>
    <property type="molecule type" value="Genomic_DNA"/>
</dbReference>
<protein>
    <recommendedName>
        <fullName evidence="1">Cytosolic endo-beta-N-acetylglucosaminidase TIM barrel domain-containing protein</fullName>
    </recommendedName>
</protein>
<dbReference type="Gene3D" id="3.20.20.80">
    <property type="entry name" value="Glycosidases"/>
    <property type="match status" value="1"/>
</dbReference>